<sequence length="175" mass="18423">MRRILVMLASAACAVAAIVLVVNSGRPLATGLALALGAALALLARAAAAATPPQPADGAAVQPPALLDGRVVPEDWPAGPWFDRREGAVTLGFTVDPDGRPRDVRVTASSGVAELDERSREIVVERFRFAPARDRRGRAVDARVEHRIDWSVASLDGSVEIEAPPLIEVAPRPAC</sequence>
<dbReference type="InterPro" id="IPR006260">
    <property type="entry name" value="TonB/TolA_C"/>
</dbReference>
<dbReference type="Pfam" id="PF03544">
    <property type="entry name" value="TonB_C"/>
    <property type="match status" value="1"/>
</dbReference>
<organism evidence="7 8">
    <name type="scientific">Sphingomonas parva</name>
    <dbReference type="NCBI Taxonomy" id="2555898"/>
    <lineage>
        <taxon>Bacteria</taxon>
        <taxon>Pseudomonadati</taxon>
        <taxon>Pseudomonadota</taxon>
        <taxon>Alphaproteobacteria</taxon>
        <taxon>Sphingomonadales</taxon>
        <taxon>Sphingomonadaceae</taxon>
        <taxon>Sphingomonas</taxon>
    </lineage>
</organism>
<accession>A0A4Y8ZMX1</accession>
<feature type="transmembrane region" description="Helical" evidence="5">
    <location>
        <begin position="27"/>
        <end position="44"/>
    </location>
</feature>
<evidence type="ECO:0000313" key="8">
    <source>
        <dbReference type="Proteomes" id="UP000298213"/>
    </source>
</evidence>
<keyword evidence="8" id="KW-1185">Reference proteome</keyword>
<evidence type="ECO:0000256" key="4">
    <source>
        <dbReference type="ARBA" id="ARBA00023136"/>
    </source>
</evidence>
<evidence type="ECO:0000313" key="7">
    <source>
        <dbReference type="EMBL" id="TFI57304.1"/>
    </source>
</evidence>
<evidence type="ECO:0000256" key="2">
    <source>
        <dbReference type="ARBA" id="ARBA00022692"/>
    </source>
</evidence>
<dbReference type="InterPro" id="IPR037682">
    <property type="entry name" value="TonB_C"/>
</dbReference>
<comment type="caution">
    <text evidence="7">The sequence shown here is derived from an EMBL/GenBank/DDBJ whole genome shotgun (WGS) entry which is preliminary data.</text>
</comment>
<keyword evidence="4 5" id="KW-0472">Membrane</keyword>
<proteinExistence type="predicted"/>
<dbReference type="Proteomes" id="UP000298213">
    <property type="component" value="Unassembled WGS sequence"/>
</dbReference>
<comment type="subcellular location">
    <subcellularLocation>
        <location evidence="1">Membrane</location>
        <topology evidence="1">Single-pass membrane protein</topology>
    </subcellularLocation>
</comment>
<reference evidence="7 8" key="1">
    <citation type="submission" date="2019-03" db="EMBL/GenBank/DDBJ databases">
        <title>Genome sequence of Sphingomonas sp. 17J27-24.</title>
        <authorList>
            <person name="Kim M."/>
            <person name="Maeng S."/>
            <person name="Sathiyaraj S."/>
        </authorList>
    </citation>
    <scope>NUCLEOTIDE SEQUENCE [LARGE SCALE GENOMIC DNA]</scope>
    <source>
        <strain evidence="7 8">17J27-24</strain>
    </source>
</reference>
<keyword evidence="2 5" id="KW-0812">Transmembrane</keyword>
<protein>
    <submittedName>
        <fullName evidence="7">TonB family protein</fullName>
    </submittedName>
</protein>
<gene>
    <name evidence="7" type="ORF">E2493_15660</name>
</gene>
<dbReference type="RefSeq" id="WP_135088473.1">
    <property type="nucleotide sequence ID" value="NZ_SPDV01000033.1"/>
</dbReference>
<name>A0A4Y8ZMX1_9SPHN</name>
<dbReference type="SUPFAM" id="SSF74653">
    <property type="entry name" value="TolA/TonB C-terminal domain"/>
    <property type="match status" value="1"/>
</dbReference>
<dbReference type="GO" id="GO:0016020">
    <property type="term" value="C:membrane"/>
    <property type="evidence" value="ECO:0007669"/>
    <property type="project" value="UniProtKB-SubCell"/>
</dbReference>
<evidence type="ECO:0000259" key="6">
    <source>
        <dbReference type="PROSITE" id="PS52015"/>
    </source>
</evidence>
<dbReference type="AlphaFoldDB" id="A0A4Y8ZMX1"/>
<evidence type="ECO:0000256" key="3">
    <source>
        <dbReference type="ARBA" id="ARBA00022989"/>
    </source>
</evidence>
<evidence type="ECO:0000256" key="1">
    <source>
        <dbReference type="ARBA" id="ARBA00004167"/>
    </source>
</evidence>
<dbReference type="NCBIfam" id="TIGR01352">
    <property type="entry name" value="tonB_Cterm"/>
    <property type="match status" value="1"/>
</dbReference>
<evidence type="ECO:0000256" key="5">
    <source>
        <dbReference type="SAM" id="Phobius"/>
    </source>
</evidence>
<dbReference type="PROSITE" id="PS52015">
    <property type="entry name" value="TONB_CTD"/>
    <property type="match status" value="1"/>
</dbReference>
<dbReference type="Gene3D" id="3.30.1150.10">
    <property type="match status" value="1"/>
</dbReference>
<keyword evidence="3 5" id="KW-1133">Transmembrane helix</keyword>
<dbReference type="GO" id="GO:0055085">
    <property type="term" value="P:transmembrane transport"/>
    <property type="evidence" value="ECO:0007669"/>
    <property type="project" value="InterPro"/>
</dbReference>
<dbReference type="EMBL" id="SPDV01000033">
    <property type="protein sequence ID" value="TFI57304.1"/>
    <property type="molecule type" value="Genomic_DNA"/>
</dbReference>
<feature type="domain" description="TonB C-terminal" evidence="6">
    <location>
        <begin position="61"/>
        <end position="155"/>
    </location>
</feature>
<dbReference type="OrthoDB" id="7390536at2"/>